<accession>A0A2J6QLM9</accession>
<feature type="compositionally biased region" description="Polar residues" evidence="1">
    <location>
        <begin position="118"/>
        <end position="130"/>
    </location>
</feature>
<evidence type="ECO:0000256" key="1">
    <source>
        <dbReference type="SAM" id="MobiDB-lite"/>
    </source>
</evidence>
<feature type="region of interest" description="Disordered" evidence="1">
    <location>
        <begin position="1"/>
        <end position="72"/>
    </location>
</feature>
<sequence>MPCSWGPFKKPRSGSTPENDTQTLNRGDSLDSGKELSENGIEDTNGPSISGSNRKSTRTHRTSHVSALQDQVEDIQPYGDLLSSGWNAQPTEVWTDNGNPNFTTAENGSLRDAAIAQSEHSNFRTSNSCQSPSRRPRSRETFRVPYVFEFVPFPGHICTGRGTIPLGTVTVSVDENAESPLSFKYDASFRRLLNEYNSQNRRVFANEPVALRHFTEVSLRCRIEFSASVQLVRDIRVKKILVATLLKRYPECQECRNRGRLQDVPTP</sequence>
<feature type="compositionally biased region" description="Polar residues" evidence="1">
    <location>
        <begin position="45"/>
        <end position="54"/>
    </location>
</feature>
<keyword evidence="3" id="KW-1185">Reference proteome</keyword>
<evidence type="ECO:0000313" key="3">
    <source>
        <dbReference type="Proteomes" id="UP000235672"/>
    </source>
</evidence>
<feature type="compositionally biased region" description="Basic and acidic residues" evidence="1">
    <location>
        <begin position="28"/>
        <end position="37"/>
    </location>
</feature>
<dbReference type="Proteomes" id="UP000235672">
    <property type="component" value="Unassembled WGS sequence"/>
</dbReference>
<protein>
    <submittedName>
        <fullName evidence="2">Uncharacterized protein</fullName>
    </submittedName>
</protein>
<name>A0A2J6QLM9_9HELO</name>
<organism evidence="2 3">
    <name type="scientific">Hyaloscypha hepaticicola</name>
    <dbReference type="NCBI Taxonomy" id="2082293"/>
    <lineage>
        <taxon>Eukaryota</taxon>
        <taxon>Fungi</taxon>
        <taxon>Dikarya</taxon>
        <taxon>Ascomycota</taxon>
        <taxon>Pezizomycotina</taxon>
        <taxon>Leotiomycetes</taxon>
        <taxon>Helotiales</taxon>
        <taxon>Hyaloscyphaceae</taxon>
        <taxon>Hyaloscypha</taxon>
    </lineage>
</organism>
<dbReference type="EMBL" id="KZ613466">
    <property type="protein sequence ID" value="PMD27197.1"/>
    <property type="molecule type" value="Genomic_DNA"/>
</dbReference>
<dbReference type="OrthoDB" id="10500769at2759"/>
<proteinExistence type="predicted"/>
<evidence type="ECO:0000313" key="2">
    <source>
        <dbReference type="EMBL" id="PMD27197.1"/>
    </source>
</evidence>
<feature type="region of interest" description="Disordered" evidence="1">
    <location>
        <begin position="118"/>
        <end position="137"/>
    </location>
</feature>
<reference evidence="2 3" key="1">
    <citation type="submission" date="2016-05" db="EMBL/GenBank/DDBJ databases">
        <title>A degradative enzymes factory behind the ericoid mycorrhizal symbiosis.</title>
        <authorList>
            <consortium name="DOE Joint Genome Institute"/>
            <person name="Martino E."/>
            <person name="Morin E."/>
            <person name="Grelet G."/>
            <person name="Kuo A."/>
            <person name="Kohler A."/>
            <person name="Daghino S."/>
            <person name="Barry K."/>
            <person name="Choi C."/>
            <person name="Cichocki N."/>
            <person name="Clum A."/>
            <person name="Copeland A."/>
            <person name="Hainaut M."/>
            <person name="Haridas S."/>
            <person name="Labutti K."/>
            <person name="Lindquist E."/>
            <person name="Lipzen A."/>
            <person name="Khouja H.-R."/>
            <person name="Murat C."/>
            <person name="Ohm R."/>
            <person name="Olson A."/>
            <person name="Spatafora J."/>
            <person name="Veneault-Fourrey C."/>
            <person name="Henrissat B."/>
            <person name="Grigoriev I."/>
            <person name="Martin F."/>
            <person name="Perotto S."/>
        </authorList>
    </citation>
    <scope>NUCLEOTIDE SEQUENCE [LARGE SCALE GENOMIC DNA]</scope>
    <source>
        <strain evidence="2 3">UAMH 7357</strain>
    </source>
</reference>
<dbReference type="AlphaFoldDB" id="A0A2J6QLM9"/>
<gene>
    <name evidence="2" type="ORF">NA56DRAFT_640928</name>
</gene>
<feature type="compositionally biased region" description="Polar residues" evidence="1">
    <location>
        <begin position="13"/>
        <end position="26"/>
    </location>
</feature>